<organism evidence="1 2">
    <name type="scientific">Rathayibacter tanaceti</name>
    <dbReference type="NCBI Taxonomy" id="1671680"/>
    <lineage>
        <taxon>Bacteria</taxon>
        <taxon>Bacillati</taxon>
        <taxon>Actinomycetota</taxon>
        <taxon>Actinomycetes</taxon>
        <taxon>Micrococcales</taxon>
        <taxon>Microbacteriaceae</taxon>
        <taxon>Rathayibacter</taxon>
    </lineage>
</organism>
<dbReference type="Proteomes" id="UP000076717">
    <property type="component" value="Unassembled WGS sequence"/>
</dbReference>
<evidence type="ECO:0000313" key="2">
    <source>
        <dbReference type="Proteomes" id="UP000076717"/>
    </source>
</evidence>
<accession>A0A168GBE3</accession>
<name>A0A168GBE3_9MICO</name>
<gene>
    <name evidence="1" type="ORF">ACH61_00042</name>
</gene>
<reference evidence="1 2" key="1">
    <citation type="submission" date="2015-08" db="EMBL/GenBank/DDBJ databases">
        <title>Draft Genome Sequence of Rathayibacter sp. Strain VKM Ac-2596 Isolated from Leaf Gall Induced by Plant-Parasitic Nematodes.</title>
        <authorList>
            <person name="Vasilenko O.V."/>
            <person name="Starodumova I.P."/>
            <person name="Tarlachkov S.V."/>
            <person name="Dorofeeva L.V."/>
            <person name="Evtushenko L.I."/>
        </authorList>
    </citation>
    <scope>NUCLEOTIDE SEQUENCE [LARGE SCALE GENOMIC DNA]</scope>
    <source>
        <strain evidence="1 2">VKM Ac-2596</strain>
    </source>
</reference>
<keyword evidence="2" id="KW-1185">Reference proteome</keyword>
<protein>
    <submittedName>
        <fullName evidence="1">Uncharacterized protein</fullName>
    </submittedName>
</protein>
<proteinExistence type="predicted"/>
<dbReference type="AlphaFoldDB" id="A0A168GBE3"/>
<dbReference type="EMBL" id="LIIN01000001">
    <property type="protein sequence ID" value="KZX22822.1"/>
    <property type="molecule type" value="Genomic_DNA"/>
</dbReference>
<comment type="caution">
    <text evidence="1">The sequence shown here is derived from an EMBL/GenBank/DDBJ whole genome shotgun (WGS) entry which is preliminary data.</text>
</comment>
<evidence type="ECO:0000313" key="1">
    <source>
        <dbReference type="EMBL" id="KZX22822.1"/>
    </source>
</evidence>
<sequence length="97" mass="10576">MLAFIALRLVFVVVHKRTRFPGAGETEQNVVGDLERRPVLVGQDAPRDGWTCSTSTAGRLLRDFDELVRSTLALPLSPVSMGQKREATSYSTSSSPA</sequence>